<dbReference type="PIRSF" id="PIRSF000654">
    <property type="entry name" value="Integrin-linked_kinase"/>
    <property type="match status" value="1"/>
</dbReference>
<dbReference type="AlphaFoldDB" id="A0A1S3J2W3"/>
<dbReference type="InterPro" id="IPR001245">
    <property type="entry name" value="Ser-Thr/Tyr_kinase_cat_dom"/>
</dbReference>
<dbReference type="GO" id="GO:0043235">
    <property type="term" value="C:receptor complex"/>
    <property type="evidence" value="ECO:0007669"/>
    <property type="project" value="TreeGrafter"/>
</dbReference>
<dbReference type="InterPro" id="IPR050122">
    <property type="entry name" value="RTK"/>
</dbReference>
<dbReference type="GO" id="GO:0005886">
    <property type="term" value="C:plasma membrane"/>
    <property type="evidence" value="ECO:0007669"/>
    <property type="project" value="TreeGrafter"/>
</dbReference>
<dbReference type="InterPro" id="IPR011009">
    <property type="entry name" value="Kinase-like_dom_sf"/>
</dbReference>
<dbReference type="OrthoDB" id="6138886at2759"/>
<dbReference type="SUPFAM" id="SSF56112">
    <property type="entry name" value="Protein kinase-like (PK-like)"/>
    <property type="match status" value="1"/>
</dbReference>
<dbReference type="GO" id="GO:0004714">
    <property type="term" value="F:transmembrane receptor protein tyrosine kinase activity"/>
    <property type="evidence" value="ECO:0007669"/>
    <property type="project" value="TreeGrafter"/>
</dbReference>
<dbReference type="PANTHER" id="PTHR24416:SF611">
    <property type="entry name" value="TYROSINE-PROTEIN KINASE TRANSMEMBRANE RECEPTOR ROR"/>
    <property type="match status" value="1"/>
</dbReference>
<dbReference type="PRINTS" id="PR00109">
    <property type="entry name" value="TYRKINASE"/>
</dbReference>
<dbReference type="GeneID" id="106169711"/>
<evidence type="ECO:0000259" key="1">
    <source>
        <dbReference type="PROSITE" id="PS50011"/>
    </source>
</evidence>
<protein>
    <submittedName>
        <fullName evidence="3">Tyrosine-protein kinase receptor Tie-1-like</fullName>
    </submittedName>
</protein>
<feature type="domain" description="Protein kinase" evidence="1">
    <location>
        <begin position="1"/>
        <end position="221"/>
    </location>
</feature>
<dbReference type="Gene3D" id="1.10.510.10">
    <property type="entry name" value="Transferase(Phosphotransferase) domain 1"/>
    <property type="match status" value="1"/>
</dbReference>
<evidence type="ECO:0000313" key="2">
    <source>
        <dbReference type="Proteomes" id="UP000085678"/>
    </source>
</evidence>
<dbReference type="Pfam" id="PF07714">
    <property type="entry name" value="PK_Tyr_Ser-Thr"/>
    <property type="match status" value="1"/>
</dbReference>
<dbReference type="RefSeq" id="XP_013404750.1">
    <property type="nucleotide sequence ID" value="XM_013549296.1"/>
</dbReference>
<dbReference type="GO" id="GO:0007169">
    <property type="term" value="P:cell surface receptor protein tyrosine kinase signaling pathway"/>
    <property type="evidence" value="ECO:0007669"/>
    <property type="project" value="TreeGrafter"/>
</dbReference>
<dbReference type="GO" id="GO:0005524">
    <property type="term" value="F:ATP binding"/>
    <property type="evidence" value="ECO:0007669"/>
    <property type="project" value="InterPro"/>
</dbReference>
<evidence type="ECO:0000313" key="3">
    <source>
        <dbReference type="RefSeq" id="XP_013404750.1"/>
    </source>
</evidence>
<reference evidence="3" key="1">
    <citation type="submission" date="2025-08" db="UniProtKB">
        <authorList>
            <consortium name="RefSeq"/>
        </authorList>
    </citation>
    <scope>IDENTIFICATION</scope>
    <source>
        <tissue evidence="3">Gonads</tissue>
    </source>
</reference>
<keyword evidence="2" id="KW-1185">Reference proteome</keyword>
<dbReference type="Proteomes" id="UP000085678">
    <property type="component" value="Unplaced"/>
</dbReference>
<proteinExistence type="predicted"/>
<gene>
    <name evidence="3" type="primary">LOC106169711</name>
</gene>
<dbReference type="InParanoid" id="A0A1S3J2W3"/>
<dbReference type="KEGG" id="lak:106169711"/>
<dbReference type="PANTHER" id="PTHR24416">
    <property type="entry name" value="TYROSINE-PROTEIN KINASE RECEPTOR"/>
    <property type="match status" value="1"/>
</dbReference>
<dbReference type="InterPro" id="IPR000719">
    <property type="entry name" value="Prot_kinase_dom"/>
</dbReference>
<dbReference type="PROSITE" id="PS50011">
    <property type="entry name" value="PROTEIN_KINASE_DOM"/>
    <property type="match status" value="1"/>
</dbReference>
<sequence length="236" mass="26654">MLEKLEFMGNVPRHENVLIMLGKVTDDIHTGPYMVLEYCKNGTLRDWLLAQKARGGELSADTADRMTEYGAQIASGMEHLSNNMIIHKKLMSKNVLLNGRMVAKVAGFGPEGRDAAKDKSRLPTKWMALEVLQDPELNFTAASDVWAYGITLWEIYSLGDLPYTTGNKGKLIGMLESGVRPERPTECPEAIYNDMILKCLYNDPSARPTFPQIKDKLYSYFHPSPDDHGMYYRIDN</sequence>
<organism evidence="2 3">
    <name type="scientific">Lingula anatina</name>
    <name type="common">Brachiopod</name>
    <name type="synonym">Lingula unguis</name>
    <dbReference type="NCBI Taxonomy" id="7574"/>
    <lineage>
        <taxon>Eukaryota</taxon>
        <taxon>Metazoa</taxon>
        <taxon>Spiralia</taxon>
        <taxon>Lophotrochozoa</taxon>
        <taxon>Brachiopoda</taxon>
        <taxon>Linguliformea</taxon>
        <taxon>Lingulata</taxon>
        <taxon>Lingulida</taxon>
        <taxon>Linguloidea</taxon>
        <taxon>Lingulidae</taxon>
        <taxon>Lingula</taxon>
    </lineage>
</organism>
<accession>A0A1S3J2W3</accession>
<name>A0A1S3J2W3_LINAN</name>